<accession>A0A2T2WKS2</accession>
<evidence type="ECO:0000259" key="3">
    <source>
        <dbReference type="PROSITE" id="PS50160"/>
    </source>
</evidence>
<dbReference type="SUPFAM" id="SSF56091">
    <property type="entry name" value="DNA ligase/mRNA capping enzyme, catalytic domain"/>
    <property type="match status" value="1"/>
</dbReference>
<dbReference type="PANTHER" id="PTHR45674">
    <property type="entry name" value="DNA LIGASE 1/3 FAMILY MEMBER"/>
    <property type="match status" value="1"/>
</dbReference>
<proteinExistence type="inferred from homology"/>
<dbReference type="GO" id="GO:0006281">
    <property type="term" value="P:DNA repair"/>
    <property type="evidence" value="ECO:0007669"/>
    <property type="project" value="InterPro"/>
</dbReference>
<name>A0A2T2WKS2_9FIRM</name>
<protein>
    <submittedName>
        <fullName evidence="4">DNA ligase</fullName>
    </submittedName>
</protein>
<evidence type="ECO:0000313" key="4">
    <source>
        <dbReference type="EMBL" id="PSR22841.1"/>
    </source>
</evidence>
<dbReference type="InterPro" id="IPR050191">
    <property type="entry name" value="ATP-dep_DNA_ligase"/>
</dbReference>
<organism evidence="4 5">
    <name type="scientific">Sulfobacillus acidophilus</name>
    <dbReference type="NCBI Taxonomy" id="53633"/>
    <lineage>
        <taxon>Bacteria</taxon>
        <taxon>Bacillati</taxon>
        <taxon>Bacillota</taxon>
        <taxon>Clostridia</taxon>
        <taxon>Eubacteriales</taxon>
        <taxon>Clostridiales Family XVII. Incertae Sedis</taxon>
        <taxon>Sulfobacillus</taxon>
    </lineage>
</organism>
<dbReference type="InterPro" id="IPR012310">
    <property type="entry name" value="DNA_ligase_ATP-dep_cent"/>
</dbReference>
<dbReference type="GO" id="GO:0005524">
    <property type="term" value="F:ATP binding"/>
    <property type="evidence" value="ECO:0007669"/>
    <property type="project" value="InterPro"/>
</dbReference>
<feature type="domain" description="ATP-dependent DNA ligase family profile" evidence="3">
    <location>
        <begin position="91"/>
        <end position="195"/>
    </location>
</feature>
<keyword evidence="2 4" id="KW-0436">Ligase</keyword>
<evidence type="ECO:0000256" key="2">
    <source>
        <dbReference type="ARBA" id="ARBA00022598"/>
    </source>
</evidence>
<comment type="caution">
    <text evidence="4">The sequence shown here is derived from an EMBL/GenBank/DDBJ whole genome shotgun (WGS) entry which is preliminary data.</text>
</comment>
<dbReference type="Gene3D" id="3.30.1490.70">
    <property type="match status" value="1"/>
</dbReference>
<dbReference type="Proteomes" id="UP000241848">
    <property type="component" value="Unassembled WGS sequence"/>
</dbReference>
<dbReference type="GO" id="GO:0003910">
    <property type="term" value="F:DNA ligase (ATP) activity"/>
    <property type="evidence" value="ECO:0007669"/>
    <property type="project" value="InterPro"/>
</dbReference>
<dbReference type="GO" id="GO:0006310">
    <property type="term" value="P:DNA recombination"/>
    <property type="evidence" value="ECO:0007669"/>
    <property type="project" value="InterPro"/>
</dbReference>
<dbReference type="PANTHER" id="PTHR45674:SF4">
    <property type="entry name" value="DNA LIGASE 1"/>
    <property type="match status" value="1"/>
</dbReference>
<dbReference type="AlphaFoldDB" id="A0A2T2WKS2"/>
<dbReference type="PROSITE" id="PS50160">
    <property type="entry name" value="DNA_LIGASE_A3"/>
    <property type="match status" value="1"/>
</dbReference>
<gene>
    <name evidence="4" type="ORF">C7B45_05055</name>
</gene>
<comment type="similarity">
    <text evidence="1">Belongs to the ATP-dependent DNA ligase family.</text>
</comment>
<evidence type="ECO:0000256" key="1">
    <source>
        <dbReference type="ARBA" id="ARBA00007572"/>
    </source>
</evidence>
<reference evidence="4 5" key="1">
    <citation type="journal article" date="2014" name="BMC Genomics">
        <title>Comparison of environmental and isolate Sulfobacillus genomes reveals diverse carbon, sulfur, nitrogen, and hydrogen metabolisms.</title>
        <authorList>
            <person name="Justice N.B."/>
            <person name="Norman A."/>
            <person name="Brown C.T."/>
            <person name="Singh A."/>
            <person name="Thomas B.C."/>
            <person name="Banfield J.F."/>
        </authorList>
    </citation>
    <scope>NUCLEOTIDE SEQUENCE [LARGE SCALE GENOMIC DNA]</scope>
    <source>
        <strain evidence="4">AMDSBA3</strain>
    </source>
</reference>
<evidence type="ECO:0000313" key="5">
    <source>
        <dbReference type="Proteomes" id="UP000241848"/>
    </source>
</evidence>
<dbReference type="Pfam" id="PF01068">
    <property type="entry name" value="DNA_ligase_A_M"/>
    <property type="match status" value="1"/>
</dbReference>
<dbReference type="EMBL" id="PXYV01000011">
    <property type="protein sequence ID" value="PSR22841.1"/>
    <property type="molecule type" value="Genomic_DNA"/>
</dbReference>
<sequence length="289" mass="33349">MQPGEFVPPMLAITARQPFSGSDWWYETKWDGYRAMISSGRDFHIFSRRGQDLTLRYPGLAAIRHQLPDSIVLDAELVGWIDGKPGFVELQERRAERYVLVAFDCLYARGRWLLQDPLQKRREELRRQVQSSGVLVVSDGVRAQGEYLLAAAKEAGLEGVMAKKLDSPYCPGQRSANWQKFLVQYTSWVWVTDAVRAKDGSWYWTIEEVQDKVLKPVGKMRAPQGWKADRVSEPKHLGQEPFLIEVAYRGRTREGRFRHAQFRQWPTVHESRWDADSPSQSDPLSPTRN</sequence>
<dbReference type="Gene3D" id="3.30.470.30">
    <property type="entry name" value="DNA ligase/mRNA capping enzyme"/>
    <property type="match status" value="1"/>
</dbReference>